<dbReference type="Ensembl" id="ENSCCRT00010087449.1">
    <property type="protein sequence ID" value="ENSCCRP00010078807.1"/>
    <property type="gene ID" value="ENSCCRG00010034457.1"/>
</dbReference>
<organism evidence="1 2">
    <name type="scientific">Cyprinus carpio</name>
    <name type="common">Common carp</name>
    <dbReference type="NCBI Taxonomy" id="7962"/>
    <lineage>
        <taxon>Eukaryota</taxon>
        <taxon>Metazoa</taxon>
        <taxon>Chordata</taxon>
        <taxon>Craniata</taxon>
        <taxon>Vertebrata</taxon>
        <taxon>Euteleostomi</taxon>
        <taxon>Actinopterygii</taxon>
        <taxon>Neopterygii</taxon>
        <taxon>Teleostei</taxon>
        <taxon>Ostariophysi</taxon>
        <taxon>Cypriniformes</taxon>
        <taxon>Cyprinidae</taxon>
        <taxon>Cyprininae</taxon>
        <taxon>Cyprinus</taxon>
    </lineage>
</organism>
<keyword evidence="2" id="KW-1185">Reference proteome</keyword>
<proteinExistence type="predicted"/>
<evidence type="ECO:0000313" key="2">
    <source>
        <dbReference type="Proteomes" id="UP000694427"/>
    </source>
</evidence>
<reference evidence="1" key="2">
    <citation type="submission" date="2025-09" db="UniProtKB">
        <authorList>
            <consortium name="Ensembl"/>
        </authorList>
    </citation>
    <scope>IDENTIFICATION</scope>
</reference>
<protein>
    <submittedName>
        <fullName evidence="1">Uncharacterized protein</fullName>
    </submittedName>
</protein>
<sequence>SDHPLETLALGLSNLSMFPFFDTAHYIISVMKPVTCAASRFTLLLSSTLLKYLEGEWDSTRPRV</sequence>
<reference evidence="1" key="1">
    <citation type="submission" date="2025-08" db="UniProtKB">
        <authorList>
            <consortium name="Ensembl"/>
        </authorList>
    </citation>
    <scope>IDENTIFICATION</scope>
</reference>
<accession>A0A8C1MP40</accession>
<dbReference type="AlphaFoldDB" id="A0A8C1MP40"/>
<name>A0A8C1MP40_CYPCA</name>
<evidence type="ECO:0000313" key="1">
    <source>
        <dbReference type="Ensembl" id="ENSCCRP00010078807.1"/>
    </source>
</evidence>
<dbReference type="Proteomes" id="UP000694427">
    <property type="component" value="Unplaced"/>
</dbReference>